<dbReference type="GO" id="GO:0000978">
    <property type="term" value="F:RNA polymerase II cis-regulatory region sequence-specific DNA binding"/>
    <property type="evidence" value="ECO:0007669"/>
    <property type="project" value="TreeGrafter"/>
</dbReference>
<dbReference type="InterPro" id="IPR036638">
    <property type="entry name" value="HLH_DNA-bd_sf"/>
</dbReference>
<dbReference type="SUPFAM" id="SSF47459">
    <property type="entry name" value="HLH, helix-loop-helix DNA-binding domain"/>
    <property type="match status" value="1"/>
</dbReference>
<dbReference type="Proteomes" id="UP000050790">
    <property type="component" value="Unassembled WGS sequence"/>
</dbReference>
<dbReference type="GO" id="GO:0046983">
    <property type="term" value="F:protein dimerization activity"/>
    <property type="evidence" value="ECO:0007669"/>
    <property type="project" value="InterPro"/>
</dbReference>
<dbReference type="WBParaSite" id="SMRG1_49010.4">
    <property type="protein sequence ID" value="SMRG1_49010.4"/>
    <property type="gene ID" value="SMRG1_49010"/>
</dbReference>
<dbReference type="InterPro" id="IPR011598">
    <property type="entry name" value="bHLH_dom"/>
</dbReference>
<comment type="subcellular location">
    <subcellularLocation>
        <location evidence="1">Nucleus</location>
    </subcellularLocation>
</comment>
<evidence type="ECO:0000256" key="6">
    <source>
        <dbReference type="ARBA" id="ARBA00023242"/>
    </source>
</evidence>
<name>A0AA84ZUH0_9TREM</name>
<evidence type="ECO:0000256" key="3">
    <source>
        <dbReference type="ARBA" id="ARBA00023015"/>
    </source>
</evidence>
<feature type="compositionally biased region" description="Low complexity" evidence="7">
    <location>
        <begin position="890"/>
        <end position="900"/>
    </location>
</feature>
<dbReference type="AlphaFoldDB" id="A0AA84ZUH0"/>
<dbReference type="GO" id="GO:0005634">
    <property type="term" value="C:nucleus"/>
    <property type="evidence" value="ECO:0007669"/>
    <property type="project" value="UniProtKB-SubCell"/>
</dbReference>
<evidence type="ECO:0000256" key="2">
    <source>
        <dbReference type="ARBA" id="ARBA00008289"/>
    </source>
</evidence>
<evidence type="ECO:0000256" key="5">
    <source>
        <dbReference type="ARBA" id="ARBA00023163"/>
    </source>
</evidence>
<dbReference type="GO" id="GO:0000981">
    <property type="term" value="F:DNA-binding transcription factor activity, RNA polymerase II-specific"/>
    <property type="evidence" value="ECO:0007669"/>
    <property type="project" value="TreeGrafter"/>
</dbReference>
<organism evidence="9 10">
    <name type="scientific">Schistosoma margrebowiei</name>
    <dbReference type="NCBI Taxonomy" id="48269"/>
    <lineage>
        <taxon>Eukaryota</taxon>
        <taxon>Metazoa</taxon>
        <taxon>Spiralia</taxon>
        <taxon>Lophotrochozoa</taxon>
        <taxon>Platyhelminthes</taxon>
        <taxon>Trematoda</taxon>
        <taxon>Digenea</taxon>
        <taxon>Strigeidida</taxon>
        <taxon>Schistosomatoidea</taxon>
        <taxon>Schistosomatidae</taxon>
        <taxon>Schistosoma</taxon>
    </lineage>
</organism>
<keyword evidence="6" id="KW-0539">Nucleus</keyword>
<keyword evidence="5" id="KW-0804">Transcription</keyword>
<evidence type="ECO:0000256" key="1">
    <source>
        <dbReference type="ARBA" id="ARBA00004123"/>
    </source>
</evidence>
<sequence>MSRTSARQQRMREQTLNEECIVHEELGPRTSSECRSKGSKLIISSPTTTSHPCLNLLLSGSQASTQQIDDSVKLTSQYNRGFGAGALLASLNAANQQHQTEAYPTKLFQPIGDSQQMISQLPERNYQQRNLNFSNCGSSLIAANSDSSQNFKDSSRSSYVMSTSNRGPNQSLPMHFTRNLPHGQAKQIQSKRGSFDDGTSPNAQVKSNSELSMLEMESIESPTPSDMNSPVESCFANIMEDQGSDSFDLNNITPSINLSSSVGVSDSTIDFPHQTPDSSERLQRTSTSSATAKTMLKTGNKLDSLVQASPVDMNPFFMKESTKVNRDDTGMTVSSSCPATVPDDLCTTDNNTSPLQSGSRAAQSVLSESGSSPLGGLNSTPEATSLPVSHGPLSIGNISSPTSGRNIDDQRVAWMRDRSKKDSHNRIERKRRDYINCQIAELGSLLPEDMFRDGISRISTINAKSESDGKKNKGNILKNSVEFICLLRSELAQIPEVRRETSLAAKVIGQLVKRIQELESVTNVASMQTSHANRNNPDYQNLYQEWSILHENNLLNSVPICTTNSPITRSSFPQSTTAGGSSPGLSSVGTDEMVNSDTKVVFANSMTSPIVGSAPVRSNPLSSFPRINSPVSSTNFSTRPTGAGGTVIDSPLRLIRARCTSLTVSTTGVNSSSSDVNMPCVRLHAPEYQQQQTNKMRNQRIFQPNQSPQPRIFQPGSQSQLCCSQFQSKPISQSQHPSSSLSPQHHLTVQHRLQLSSRSGMTFGSIPSQQYINSHNISASLPVNVNPLLCGIQDSDNNDLNDDKIAQLYSFDSSNSSFIPQLKSEPICETDSNCNSIHSLSLDLCHGNMSNTILEPVTHFDPLIASVMQSSNQHCQQHHRHEHQLHQRYQDQQQQQHLYHQPQRSLLNHSGKSSSKTLDLFTPPIIGLDIDEFQFDDVPME</sequence>
<feature type="region of interest" description="Disordered" evidence="7">
    <location>
        <begin position="144"/>
        <end position="210"/>
    </location>
</feature>
<keyword evidence="3" id="KW-0805">Transcription regulation</keyword>
<feature type="region of interest" description="Disordered" evidence="7">
    <location>
        <begin position="327"/>
        <end position="425"/>
    </location>
</feature>
<feature type="compositionally biased region" description="Polar residues" evidence="7">
    <location>
        <begin position="347"/>
        <end position="362"/>
    </location>
</feature>
<feature type="compositionally biased region" description="Basic and acidic residues" evidence="7">
    <location>
        <begin position="406"/>
        <end position="425"/>
    </location>
</feature>
<feature type="compositionally biased region" description="Low complexity" evidence="7">
    <location>
        <begin position="364"/>
        <end position="379"/>
    </location>
</feature>
<accession>A0AA84ZUH0</accession>
<comment type="similarity">
    <text evidence="2">Belongs to the MiT/TFE family.</text>
</comment>
<feature type="compositionally biased region" description="Polar residues" evidence="7">
    <location>
        <begin position="144"/>
        <end position="172"/>
    </location>
</feature>
<feature type="compositionally biased region" description="Polar residues" evidence="7">
    <location>
        <begin position="186"/>
        <end position="208"/>
    </location>
</feature>
<dbReference type="SMART" id="SM00353">
    <property type="entry name" value="HLH"/>
    <property type="match status" value="1"/>
</dbReference>
<dbReference type="PANTHER" id="PTHR45776:SF2">
    <property type="entry name" value="MIP04163P"/>
    <property type="match status" value="1"/>
</dbReference>
<dbReference type="PANTHER" id="PTHR45776">
    <property type="entry name" value="MIP04163P"/>
    <property type="match status" value="1"/>
</dbReference>
<evidence type="ECO:0000259" key="8">
    <source>
        <dbReference type="PROSITE" id="PS50888"/>
    </source>
</evidence>
<feature type="region of interest" description="Disordered" evidence="7">
    <location>
        <begin position="871"/>
        <end position="900"/>
    </location>
</feature>
<keyword evidence="4" id="KW-0238">DNA-binding</keyword>
<protein>
    <submittedName>
        <fullName evidence="10">BHLH domain-containing protein</fullName>
    </submittedName>
</protein>
<evidence type="ECO:0000313" key="9">
    <source>
        <dbReference type="Proteomes" id="UP000050790"/>
    </source>
</evidence>
<feature type="domain" description="BHLH" evidence="8">
    <location>
        <begin position="419"/>
        <end position="487"/>
    </location>
</feature>
<feature type="compositionally biased region" description="Polar residues" evidence="7">
    <location>
        <begin position="396"/>
        <end position="405"/>
    </location>
</feature>
<reference evidence="10" key="1">
    <citation type="submission" date="2023-11" db="UniProtKB">
        <authorList>
            <consortium name="WormBaseParasite"/>
        </authorList>
    </citation>
    <scope>IDENTIFICATION</scope>
</reference>
<dbReference type="Gene3D" id="4.10.280.10">
    <property type="entry name" value="Helix-loop-helix DNA-binding domain"/>
    <property type="match status" value="1"/>
</dbReference>
<dbReference type="Pfam" id="PF00010">
    <property type="entry name" value="HLH"/>
    <property type="match status" value="1"/>
</dbReference>
<evidence type="ECO:0000256" key="4">
    <source>
        <dbReference type="ARBA" id="ARBA00023125"/>
    </source>
</evidence>
<dbReference type="PROSITE" id="PS50888">
    <property type="entry name" value="BHLH"/>
    <property type="match status" value="1"/>
</dbReference>
<evidence type="ECO:0000256" key="7">
    <source>
        <dbReference type="SAM" id="MobiDB-lite"/>
    </source>
</evidence>
<feature type="region of interest" description="Disordered" evidence="7">
    <location>
        <begin position="569"/>
        <end position="590"/>
    </location>
</feature>
<proteinExistence type="inferred from homology"/>
<feature type="region of interest" description="Disordered" evidence="7">
    <location>
        <begin position="270"/>
        <end position="290"/>
    </location>
</feature>
<evidence type="ECO:0000313" key="10">
    <source>
        <dbReference type="WBParaSite" id="SMRG1_49010.4"/>
    </source>
</evidence>